<dbReference type="PeptideAtlas" id="Q8BYF3"/>
<reference evidence="3" key="6">
    <citation type="journal article" date="2002" name="Nature">
        <title>Analysis of the mouse transcriptome based on functional annotation of 60,770 full-length cDNAs.</title>
        <authorList>
            <consortium name="The FANTOM Consortium and the RIKEN Genome Exploration Research Group Phase I and II Team"/>
        </authorList>
    </citation>
    <scope>NUCLEOTIDE SEQUENCE</scope>
    <source>
        <strain evidence="3">C57BL/6J</strain>
        <tissue evidence="3">Thymus</tissue>
    </source>
</reference>
<proteinExistence type="evidence at transcript level"/>
<evidence type="ECO:0000256" key="1">
    <source>
        <dbReference type="ARBA" id="ARBA00022723"/>
    </source>
</evidence>
<dbReference type="PANTHER" id="PTHR23422">
    <property type="entry name" value="DIPEPTIDYL PEPTIDASE III-RELATED"/>
    <property type="match status" value="1"/>
</dbReference>
<reference evidence="3" key="7">
    <citation type="journal article" date="2005" name="Science">
        <title>The Transcriptional Landscape of the Mammalian Genome.</title>
        <authorList>
            <consortium name="The FANTOM Consortium"/>
            <consortium name="Riken Genome Exploration Research Group and Genome Science Group (Genome Network Project Core Group)"/>
        </authorList>
    </citation>
    <scope>NUCLEOTIDE SEQUENCE</scope>
    <source>
        <strain evidence="3">C57BL/6J</strain>
        <tissue evidence="3">Thymus</tissue>
    </source>
</reference>
<accession>Q8BYF3</accession>
<reference evidence="3" key="2">
    <citation type="journal article" date="2000" name="Genome Res.">
        <title>Normalization and subtraction of cap-trapper-selected cDNAs to prepare full-length cDNA libraries for rapid discovery of new genes.</title>
        <authorList>
            <person name="Carninci P."/>
            <person name="Shibata Y."/>
            <person name="Hayatsu N."/>
            <person name="Sugahara Y."/>
            <person name="Shibata K."/>
            <person name="Itoh M."/>
            <person name="Konno H."/>
            <person name="Okazaki Y."/>
            <person name="Muramatsu M."/>
            <person name="Hayashizaki Y."/>
        </authorList>
    </citation>
    <scope>NUCLEOTIDE SEQUENCE</scope>
    <source>
        <strain evidence="3">C57BL/6J</strain>
        <tissue evidence="3">Thymus</tissue>
    </source>
</reference>
<keyword evidence="1" id="KW-0479">Metal-binding</keyword>
<evidence type="ECO:0008006" key="4">
    <source>
        <dbReference type="Google" id="ProtNLM"/>
    </source>
</evidence>
<dbReference type="InterPro" id="IPR039461">
    <property type="entry name" value="Peptidase_M49"/>
</dbReference>
<dbReference type="MEROPS" id="M49.001"/>
<dbReference type="Gene3D" id="3.30.540.30">
    <property type="match status" value="3"/>
</dbReference>
<dbReference type="GO" id="GO:0046872">
    <property type="term" value="F:metal ion binding"/>
    <property type="evidence" value="ECO:0007669"/>
    <property type="project" value="UniProtKB-KW"/>
</dbReference>
<organism evidence="3">
    <name type="scientific">Mus musculus</name>
    <name type="common">Mouse</name>
    <dbReference type="NCBI Taxonomy" id="10090"/>
    <lineage>
        <taxon>Eukaryota</taxon>
        <taxon>Metazoa</taxon>
        <taxon>Chordata</taxon>
        <taxon>Craniata</taxon>
        <taxon>Vertebrata</taxon>
        <taxon>Euteleostomi</taxon>
        <taxon>Mammalia</taxon>
        <taxon>Eutheria</taxon>
        <taxon>Euarchontoglires</taxon>
        <taxon>Glires</taxon>
        <taxon>Rodentia</taxon>
        <taxon>Myomorpha</taxon>
        <taxon>Muroidea</taxon>
        <taxon>Muridae</taxon>
        <taxon>Murinae</taxon>
        <taxon>Mus</taxon>
        <taxon>Mus</taxon>
    </lineage>
</organism>
<reference evidence="3" key="1">
    <citation type="journal article" date="1999" name="Methods Enzymol.">
        <title>High-efficiency full-length cDNA cloning.</title>
        <authorList>
            <person name="Carninci P."/>
            <person name="Hayashizaki Y."/>
        </authorList>
    </citation>
    <scope>NUCLEOTIDE SEQUENCE</scope>
    <source>
        <strain evidence="3">C57BL/6J</strain>
        <tissue evidence="3">Thymus</tissue>
    </source>
</reference>
<sequence length="502" mass="56225">MADTQYILPNDIGVSSLDCREAFRLLSPTERLYAHHLSRAAWYGGLAVLLQTSPEAPYIYALLSRLFRAQDPDQLRQHALAEGLTEEEYQAFLVYAAGVYSNMGNYKSFGDTKFVPNLPKDKLGRVILGSKAAQQRPEEVRDLWQTCGDLMFSLEPRLRHLGLGKEGVTTYFSGDCTMEDAKLAQDFLDSQNLSAYNTRLFKVVGQEGKSHYEVRLASVLNTDPALDSELTSKLKRYEFQGNHFQVTRGDYAPILQKVVEHLEKAKAYAANSHQEQMLAQYVESFTQGSIEAHKRGSRFWIQDKGPIVESYIGFIESYRDPFGSRGEFEGFVAMVNKAMSAKFERLVASAEQLLKELPWPLAFEKDKFLTPDFTSLDVLTFAGSGIPAGINIPNCESLPSAFSQCLSTSALPSVSSHPCLLDDDLRQTEGFKNVSLGNVLAVAYAAKREKLTFLEEEDKDLYIRWKGPSFDVQVGLHELLGHGSGKLFVQVSRDHLTCPTHR</sequence>
<dbReference type="PANTHER" id="PTHR23422:SF11">
    <property type="entry name" value="DIPEPTIDYL PEPTIDASE 3"/>
    <property type="match status" value="1"/>
</dbReference>
<evidence type="ECO:0000313" key="3">
    <source>
        <dbReference type="EMBL" id="BAC30487.1"/>
    </source>
</evidence>
<dbReference type="Pfam" id="PF03571">
    <property type="entry name" value="Peptidase_M49"/>
    <property type="match status" value="1"/>
</dbReference>
<dbReference type="EMBL" id="AK039975">
    <property type="protein sequence ID" value="BAC30487.1"/>
    <property type="molecule type" value="mRNA"/>
</dbReference>
<reference evidence="3" key="4">
    <citation type="journal article" date="2001" name="Nature">
        <title>Functional annotation of a full-length mouse cDNA collection.</title>
        <authorList>
            <consortium name="The RIKEN Genome Exploration Research Group Phase II Team and the FANTOM Consortium"/>
        </authorList>
    </citation>
    <scope>NUCLEOTIDE SEQUENCE</scope>
    <source>
        <strain evidence="3">C57BL/6J</strain>
        <tissue evidence="3">Thymus</tissue>
    </source>
</reference>
<dbReference type="GO" id="GO:0016787">
    <property type="term" value="F:hydrolase activity"/>
    <property type="evidence" value="ECO:0007669"/>
    <property type="project" value="UniProtKB-KW"/>
</dbReference>
<reference evidence="3" key="8">
    <citation type="journal article" date="2005" name="Science">
        <title>Antisense Transcription in the Mammalian Transcriptome.</title>
        <authorList>
            <consortium name="RIKEN Genome Exploration Research Group and Genome Science Group (Genome Network Project Core Group) and the FANTOM Consortium"/>
        </authorList>
    </citation>
    <scope>NUCLEOTIDE SEQUENCE</scope>
    <source>
        <strain evidence="3">C57BL/6J</strain>
        <tissue evidence="3">Thymus</tissue>
    </source>
</reference>
<dbReference type="FunFam" id="3.30.540.30:FF:000003">
    <property type="entry name" value="Dipeptidyl peptidase 3"/>
    <property type="match status" value="1"/>
</dbReference>
<keyword evidence="2" id="KW-0378">Hydrolase</keyword>
<dbReference type="FunFam" id="3.30.540.30:FF:000002">
    <property type="entry name" value="Dipeptidyl peptidase 3"/>
    <property type="match status" value="1"/>
</dbReference>
<reference evidence="3" key="5">
    <citation type="submission" date="2001-07" db="EMBL/GenBank/DDBJ databases">
        <authorList>
            <person name="Adachi J."/>
            <person name="Aizawa K."/>
            <person name="Akimura T."/>
            <person name="Arakawa T."/>
            <person name="Bono H."/>
            <person name="Carninci P."/>
            <person name="Fukuda S."/>
            <person name="Furuno M."/>
            <person name="Hanagaki T."/>
            <person name="Hara A."/>
            <person name="Hashizume W."/>
            <person name="Hayashida K."/>
            <person name="Hayatsu N."/>
            <person name="Hiramoto K."/>
            <person name="Hiraoka T."/>
            <person name="Hirozane T."/>
            <person name="Hori F."/>
            <person name="Imotani K."/>
            <person name="Ishii Y."/>
            <person name="Itoh M."/>
            <person name="Kagawa I."/>
            <person name="Kasukawa T."/>
            <person name="Katoh H."/>
            <person name="Kawai J."/>
            <person name="Kojima Y."/>
            <person name="Kondo S."/>
            <person name="Konno H."/>
            <person name="Kouda M."/>
            <person name="Koya S."/>
            <person name="Kurihara C."/>
            <person name="Matsuyama T."/>
            <person name="Miyazaki A."/>
            <person name="Murata M."/>
            <person name="Nakamura M."/>
            <person name="Nishi K."/>
            <person name="Nomura K."/>
            <person name="Numazaki R."/>
            <person name="Ohno M."/>
            <person name="Ohsato N."/>
            <person name="Okazaki Y."/>
            <person name="Saito R."/>
            <person name="Saitoh H."/>
            <person name="Sakai C."/>
            <person name="Sakai K."/>
            <person name="Sakazume N."/>
            <person name="Sano H."/>
            <person name="Sasaki D."/>
            <person name="Shibata K."/>
            <person name="Shinagawa A."/>
            <person name="Shiraki T."/>
            <person name="Sogabe Y."/>
            <person name="Tagami M."/>
            <person name="Tagawa A."/>
            <person name="Takahashi F."/>
            <person name="Takaku-Akahira S."/>
            <person name="Takeda Y."/>
            <person name="Tanaka T."/>
            <person name="Tomaru A."/>
            <person name="Toya T."/>
            <person name="Yasunishi A."/>
            <person name="Muramatsu M."/>
            <person name="Hayashizaki Y."/>
        </authorList>
    </citation>
    <scope>NUCLEOTIDE SEQUENCE</scope>
    <source>
        <strain evidence="3">C57BL/6J</strain>
        <tissue evidence="3">Thymus</tissue>
    </source>
</reference>
<name>Q8BYF3_MOUSE</name>
<reference evidence="3" key="3">
    <citation type="journal article" date="2000" name="Genome Res.">
        <title>RIKEN integrated sequence analysis (RISA) system--384-format sequencing pipeline with 384 multicapillary sequencer.</title>
        <authorList>
            <person name="Shibata K."/>
            <person name="Itoh M."/>
            <person name="Aizawa K."/>
            <person name="Nagaoka S."/>
            <person name="Sasaki N."/>
            <person name="Carninci P."/>
            <person name="Konno H."/>
            <person name="Akiyama J."/>
            <person name="Nishi K."/>
            <person name="Kitsunai T."/>
            <person name="Tashiro H."/>
            <person name="Itoh M."/>
            <person name="Sumi N."/>
            <person name="Ishii Y."/>
            <person name="Nakamura S."/>
            <person name="Hazama M."/>
            <person name="Nishine T."/>
            <person name="Harada A."/>
            <person name="Yamamoto R."/>
            <person name="Matsumoto H."/>
            <person name="Sakaguchi S."/>
            <person name="Ikegami T."/>
            <person name="Kashiwagi K."/>
            <person name="Fujiwake S."/>
            <person name="Inoue K."/>
            <person name="Togawa Y."/>
            <person name="Izawa M."/>
            <person name="Ohara E."/>
            <person name="Watahiki M."/>
            <person name="Yoneda Y."/>
            <person name="Ishikawa T."/>
            <person name="Ozawa K."/>
            <person name="Tanaka T."/>
            <person name="Matsuura S."/>
            <person name="Kawai J."/>
            <person name="Okazaki Y."/>
            <person name="Muramatsu M."/>
            <person name="Inoue Y."/>
            <person name="Kira A."/>
            <person name="Hayashizaki Y."/>
        </authorList>
    </citation>
    <scope>NUCLEOTIDE SEQUENCE</scope>
    <source>
        <strain evidence="3">C57BL/6J</strain>
        <tissue evidence="3">Thymus</tissue>
    </source>
</reference>
<protein>
    <recommendedName>
        <fullName evidence="4">Dipeptidyl peptidase 3</fullName>
    </recommendedName>
</protein>
<dbReference type="AlphaFoldDB" id="Q8BYF3"/>
<evidence type="ECO:0000256" key="2">
    <source>
        <dbReference type="ARBA" id="ARBA00022801"/>
    </source>
</evidence>